<accession>A0A8J2NG93</accession>
<reference evidence="1" key="1">
    <citation type="submission" date="2021-06" db="EMBL/GenBank/DDBJ databases">
        <authorList>
            <person name="Hodson N. C."/>
            <person name="Mongue J. A."/>
            <person name="Jaron S. K."/>
        </authorList>
    </citation>
    <scope>NUCLEOTIDE SEQUENCE</scope>
</reference>
<name>A0A8J2NG93_9HEXA</name>
<evidence type="ECO:0000313" key="2">
    <source>
        <dbReference type="Proteomes" id="UP000708208"/>
    </source>
</evidence>
<feature type="non-terminal residue" evidence="1">
    <location>
        <position position="77"/>
    </location>
</feature>
<gene>
    <name evidence="1" type="ORF">AFUS01_LOCUS676</name>
</gene>
<keyword evidence="2" id="KW-1185">Reference proteome</keyword>
<comment type="caution">
    <text evidence="1">The sequence shown here is derived from an EMBL/GenBank/DDBJ whole genome shotgun (WGS) entry which is preliminary data.</text>
</comment>
<dbReference type="EMBL" id="CAJVCH010003524">
    <property type="protein sequence ID" value="CAG7649074.1"/>
    <property type="molecule type" value="Genomic_DNA"/>
</dbReference>
<proteinExistence type="predicted"/>
<sequence>VQGRKGKNVAICTFTSKAEVEREFRKCELLKLGPQVVSWMSDDVRSPKVGDISWNNKHPTQLLLINFLIILSNVQTY</sequence>
<feature type="non-terminal residue" evidence="1">
    <location>
        <position position="1"/>
    </location>
</feature>
<protein>
    <submittedName>
        <fullName evidence="1">Uncharacterized protein</fullName>
    </submittedName>
</protein>
<evidence type="ECO:0000313" key="1">
    <source>
        <dbReference type="EMBL" id="CAG7649074.1"/>
    </source>
</evidence>
<organism evidence="1 2">
    <name type="scientific">Allacma fusca</name>
    <dbReference type="NCBI Taxonomy" id="39272"/>
    <lineage>
        <taxon>Eukaryota</taxon>
        <taxon>Metazoa</taxon>
        <taxon>Ecdysozoa</taxon>
        <taxon>Arthropoda</taxon>
        <taxon>Hexapoda</taxon>
        <taxon>Collembola</taxon>
        <taxon>Symphypleona</taxon>
        <taxon>Sminthuridae</taxon>
        <taxon>Allacma</taxon>
    </lineage>
</organism>
<dbReference type="AlphaFoldDB" id="A0A8J2NG93"/>
<dbReference type="Proteomes" id="UP000708208">
    <property type="component" value="Unassembled WGS sequence"/>
</dbReference>